<evidence type="ECO:0000313" key="4">
    <source>
        <dbReference type="Proteomes" id="UP000576368"/>
    </source>
</evidence>
<name>A0A7X5YAG8_9BACT</name>
<sequence>MKMKFLCIVIIQLLFFSCQTDVLDEMEPLNSEGKQFMTLISTYENWQTDWQTVTKMGTPLPNEAAIRFFLSQNSYYIVPIVREKEITSIALYPILVDGGKNLVTTSPTIISKEEAKNNILLQGLLKSTLFSVWKANGYSINFEENRKVLIQDLPLTRHISYQDTHMFCLEGDITFYYYSEEDYRRCISEQYAACARYRFAMSEYGFTMKGADGYICAYIDAATMPFDEAMNIFYACYERLELELRSIDGVTDVDIYAVNMNEGIVNSDGDSGSESKQDEVKCPYGKCSGDPCTCCSICQGPCKCPNCHKDPCECIRNVLLTIKSTTTGEMAVVRIGTTTEQYYVPLYNVVLEGTDDSGNAVVVDYVAIRFGVKYENDIPVVKGLQDEKTYTISDFIPAYCGESPAGDAWRIFGGHLLHAGPRDPEFGCCMYGCVGICNARFVELNEKLLLYSNAKTNEELAKSGKFKVHVEAAVKPPLIPKD</sequence>
<dbReference type="AlphaFoldDB" id="A0A7X5YAG8"/>
<protein>
    <submittedName>
        <fullName evidence="2">Uncharacterized protein</fullName>
    </submittedName>
</protein>
<evidence type="ECO:0000313" key="3">
    <source>
        <dbReference type="EMBL" id="WOF13764.1"/>
    </source>
</evidence>
<feature type="signal peptide" evidence="1">
    <location>
        <begin position="1"/>
        <end position="20"/>
    </location>
</feature>
<dbReference type="Proteomes" id="UP000576368">
    <property type="component" value="Unassembled WGS sequence"/>
</dbReference>
<gene>
    <name evidence="3" type="ORF">F1644_16510</name>
    <name evidence="2" type="ORF">GGR15_000759</name>
</gene>
<evidence type="ECO:0000256" key="1">
    <source>
        <dbReference type="SAM" id="SignalP"/>
    </source>
</evidence>
<evidence type="ECO:0000313" key="5">
    <source>
        <dbReference type="Proteomes" id="UP001302374"/>
    </source>
</evidence>
<keyword evidence="1" id="KW-0732">Signal</keyword>
<dbReference type="EMBL" id="CP043839">
    <property type="protein sequence ID" value="WOF13764.1"/>
    <property type="molecule type" value="Genomic_DNA"/>
</dbReference>
<reference evidence="2 4" key="2">
    <citation type="submission" date="2020-03" db="EMBL/GenBank/DDBJ databases">
        <title>Genomic Encyclopedia of Type Strains, Phase IV (KMG-IV): sequencing the most valuable type-strain genomes for metagenomic binning, comparative biology and taxonomic classification.</title>
        <authorList>
            <person name="Goeker M."/>
        </authorList>
    </citation>
    <scope>NUCLEOTIDE SEQUENCE [LARGE SCALE GENOMIC DNA]</scope>
    <source>
        <strain evidence="2 4">DSM 105722</strain>
    </source>
</reference>
<dbReference type="RefSeq" id="WP_147344502.1">
    <property type="nucleotide sequence ID" value="NZ_BMPA01000002.1"/>
</dbReference>
<dbReference type="PROSITE" id="PS51257">
    <property type="entry name" value="PROKAR_LIPOPROTEIN"/>
    <property type="match status" value="1"/>
</dbReference>
<dbReference type="GeneID" id="86892931"/>
<feature type="chain" id="PRO_5030510261" evidence="1">
    <location>
        <begin position="21"/>
        <end position="482"/>
    </location>
</feature>
<reference evidence="3 5" key="1">
    <citation type="submission" date="2019-09" db="EMBL/GenBank/DDBJ databases">
        <title>Butyricimonas paravirosa DSM 105722 (=214-4 = JCM 18677 = CCUG 65563).</title>
        <authorList>
            <person name="Le Roy T."/>
            <person name="Cani P.D."/>
        </authorList>
    </citation>
    <scope>NUCLEOTIDE SEQUENCE [LARGE SCALE GENOMIC DNA]</scope>
    <source>
        <strain evidence="3 5">DSM 105722</strain>
    </source>
</reference>
<dbReference type="EMBL" id="JAATLI010000002">
    <property type="protein sequence ID" value="NJC17154.1"/>
    <property type="molecule type" value="Genomic_DNA"/>
</dbReference>
<keyword evidence="5" id="KW-1185">Reference proteome</keyword>
<organism evidence="2 4">
    <name type="scientific">Butyricimonas paravirosa</name>
    <dbReference type="NCBI Taxonomy" id="1472417"/>
    <lineage>
        <taxon>Bacteria</taxon>
        <taxon>Pseudomonadati</taxon>
        <taxon>Bacteroidota</taxon>
        <taxon>Bacteroidia</taxon>
        <taxon>Bacteroidales</taxon>
        <taxon>Odoribacteraceae</taxon>
        <taxon>Butyricimonas</taxon>
    </lineage>
</organism>
<evidence type="ECO:0000313" key="2">
    <source>
        <dbReference type="EMBL" id="NJC17154.1"/>
    </source>
</evidence>
<proteinExistence type="predicted"/>
<dbReference type="Proteomes" id="UP001302374">
    <property type="component" value="Chromosome"/>
</dbReference>
<accession>A0A7X5YAG8</accession>